<reference evidence="2" key="2">
    <citation type="submission" date="2013-10" db="EMBL/GenBank/DDBJ databases">
        <authorList>
            <person name="Aslett M."/>
        </authorList>
    </citation>
    <scope>NUCLEOTIDE SEQUENCE [LARGE SCALE GENOMIC DNA]</scope>
    <source>
        <strain evidence="2">Houghton</strain>
    </source>
</reference>
<reference evidence="2" key="1">
    <citation type="submission" date="2013-10" db="EMBL/GenBank/DDBJ databases">
        <title>Genomic analysis of the causative agents of coccidiosis in chickens.</title>
        <authorList>
            <person name="Reid A.J."/>
            <person name="Blake D."/>
            <person name="Billington K."/>
            <person name="Browne H."/>
            <person name="Dunn M."/>
            <person name="Hung S."/>
            <person name="Kawahara F."/>
            <person name="Miranda-Saavedra D."/>
            <person name="Mourier T."/>
            <person name="Nagra H."/>
            <person name="Otto T.D."/>
            <person name="Rawlings N."/>
            <person name="Sanchez A."/>
            <person name="Sanders M."/>
            <person name="Subramaniam C."/>
            <person name="Tay Y."/>
            <person name="Dear P."/>
            <person name="Doerig C."/>
            <person name="Gruber A."/>
            <person name="Parkinson J."/>
            <person name="Shirley M."/>
            <person name="Wan K.L."/>
            <person name="Berriman M."/>
            <person name="Tomley F."/>
            <person name="Pain A."/>
        </authorList>
    </citation>
    <scope>NUCLEOTIDE SEQUENCE [LARGE SCALE GENOMIC DNA]</scope>
    <source>
        <strain evidence="2">Houghton</strain>
    </source>
</reference>
<feature type="chain" id="PRO_5004673045" description="SAG family member" evidence="1">
    <location>
        <begin position="24"/>
        <end position="184"/>
    </location>
</feature>
<gene>
    <name evidence="2" type="ORF">EMH_0058580</name>
</gene>
<dbReference type="VEuPathDB" id="ToxoDB:EMH_0058580"/>
<proteinExistence type="predicted"/>
<evidence type="ECO:0000256" key="1">
    <source>
        <dbReference type="SAM" id="SignalP"/>
    </source>
</evidence>
<dbReference type="AlphaFoldDB" id="U6K7U8"/>
<dbReference type="GeneID" id="25380479"/>
<name>U6K7U8_9EIME</name>
<accession>U6K7U8</accession>
<feature type="signal peptide" evidence="1">
    <location>
        <begin position="1"/>
        <end position="23"/>
    </location>
</feature>
<dbReference type="Proteomes" id="UP000030744">
    <property type="component" value="Unassembled WGS sequence"/>
</dbReference>
<dbReference type="EMBL" id="HG686002">
    <property type="protein sequence ID" value="CDJ34029.1"/>
    <property type="molecule type" value="Genomic_DNA"/>
</dbReference>
<sequence>MASFYKSAAAACLVALCGLQSEATPVKTYKFSAVDVGEGKRISQAYLSVNLLRNGKLLIRISEVARDEDLVTTLKNQVVEGGALTDGTCDDMKIKSDLKEMFYRAFEYNTDTPDYRQLLQEALNAGFDAFTEEYFNGLIARQTLLKDMTAEDLNVSVEAGFAAATAVPTVLTSGLLAMLTAISA</sequence>
<keyword evidence="1" id="KW-0732">Signal</keyword>
<protein>
    <recommendedName>
        <fullName evidence="4">SAG family member</fullName>
    </recommendedName>
</protein>
<evidence type="ECO:0000313" key="2">
    <source>
        <dbReference type="EMBL" id="CDJ34029.1"/>
    </source>
</evidence>
<dbReference type="RefSeq" id="XP_013356592.1">
    <property type="nucleotide sequence ID" value="XM_013501138.1"/>
</dbReference>
<evidence type="ECO:0008006" key="4">
    <source>
        <dbReference type="Google" id="ProtNLM"/>
    </source>
</evidence>
<organism evidence="2 3">
    <name type="scientific">Eimeria mitis</name>
    <dbReference type="NCBI Taxonomy" id="44415"/>
    <lineage>
        <taxon>Eukaryota</taxon>
        <taxon>Sar</taxon>
        <taxon>Alveolata</taxon>
        <taxon>Apicomplexa</taxon>
        <taxon>Conoidasida</taxon>
        <taxon>Coccidia</taxon>
        <taxon>Eucoccidiorida</taxon>
        <taxon>Eimeriorina</taxon>
        <taxon>Eimeriidae</taxon>
        <taxon>Eimeria</taxon>
    </lineage>
</organism>
<evidence type="ECO:0000313" key="3">
    <source>
        <dbReference type="Proteomes" id="UP000030744"/>
    </source>
</evidence>
<keyword evidence="3" id="KW-1185">Reference proteome</keyword>